<dbReference type="InterPro" id="IPR032774">
    <property type="entry name" value="WG_beta_rep"/>
</dbReference>
<dbReference type="AlphaFoldDB" id="A0A401LDY2"/>
<accession>A0A401LDY2</accession>
<sequence length="530" mass="59357">MKKKVCLAMSLLMLAGTVPAQAETIGEAEQITFTAKVGTKELYRNRSRIPLDAAIYIKDGYAMLPLRAFLTSIDNGTMHWEKETKLAWMMLRGNTVACDIEKNSITVNGEPIEVSGRMDIRDGRIFVPLRNWKNILNGCGYTVADTDIIWDAEEKTATVQLLDDSKVIEIPADAPRMTGEGRKASYTMPLSSEYDEIENIGDGYFIAMKEERGRIKSYYLLDSKGERLLSYEKDGIEYLGNAGEGYLRVEYENGETALIDRNGKEQFRTAEYSIYQVSEGHVRVSNRDKMGFLDLQGNEITPFLYDTVWIFSEGMAEVAIYEETGGKPVPRYGFIDRDGNEVVSPKYIESRDFHDGVAAVQTADGWGYIDKTGKEMLTPQYAWAGDFTDGKAFVTEKNGKTWLIDKSGKKVQFITEGLPVIQAWENSSVVIQVPLADWGYGDDMTGCPYYNQKGEKLNLTEIALLDAVDGIAVAYDWVTHKRFYIDESGKQCIADTFDGVDAFLDGYAVVRKAITGTDGKEDVELGIIKR</sequence>
<evidence type="ECO:0000256" key="1">
    <source>
        <dbReference type="SAM" id="SignalP"/>
    </source>
</evidence>
<evidence type="ECO:0000313" key="3">
    <source>
        <dbReference type="EMBL" id="GCB29748.1"/>
    </source>
</evidence>
<name>A0A401LDY2_9FIRM</name>
<feature type="domain" description="Copper amine oxidase-like N-terminal" evidence="2">
    <location>
        <begin position="45"/>
        <end position="136"/>
    </location>
</feature>
<dbReference type="PANTHER" id="PTHR37841:SF1">
    <property type="entry name" value="DUF3298 DOMAIN-CONTAINING PROTEIN"/>
    <property type="match status" value="1"/>
</dbReference>
<feature type="signal peptide" evidence="1">
    <location>
        <begin position="1"/>
        <end position="22"/>
    </location>
</feature>
<comment type="caution">
    <text evidence="3">The sequence shown here is derived from an EMBL/GenBank/DDBJ whole genome shotgun (WGS) entry which is preliminary data.</text>
</comment>
<dbReference type="EMBL" id="BHVZ01000002">
    <property type="protein sequence ID" value="GCB29748.1"/>
    <property type="molecule type" value="Genomic_DNA"/>
</dbReference>
<organism evidence="3 4">
    <name type="scientific">Anaerotignum faecicola</name>
    <dbReference type="NCBI Taxonomy" id="2358141"/>
    <lineage>
        <taxon>Bacteria</taxon>
        <taxon>Bacillati</taxon>
        <taxon>Bacillota</taxon>
        <taxon>Clostridia</taxon>
        <taxon>Lachnospirales</taxon>
        <taxon>Anaerotignaceae</taxon>
        <taxon>Anaerotignum</taxon>
    </lineage>
</organism>
<gene>
    <name evidence="3" type="ORF">KGMB03357_14090</name>
</gene>
<protein>
    <recommendedName>
        <fullName evidence="2">Copper amine oxidase-like N-terminal domain-containing protein</fullName>
    </recommendedName>
</protein>
<dbReference type="Proteomes" id="UP000287361">
    <property type="component" value="Unassembled WGS sequence"/>
</dbReference>
<dbReference type="OrthoDB" id="210273at2"/>
<dbReference type="Pfam" id="PF07833">
    <property type="entry name" value="Cu_amine_oxidN1"/>
    <property type="match status" value="1"/>
</dbReference>
<dbReference type="InterPro" id="IPR036582">
    <property type="entry name" value="Mao_N_sf"/>
</dbReference>
<dbReference type="SUPFAM" id="SSF55383">
    <property type="entry name" value="Copper amine oxidase, domain N"/>
    <property type="match status" value="1"/>
</dbReference>
<dbReference type="InterPro" id="IPR012854">
    <property type="entry name" value="Cu_amine_oxidase-like_N"/>
</dbReference>
<evidence type="ECO:0000259" key="2">
    <source>
        <dbReference type="Pfam" id="PF07833"/>
    </source>
</evidence>
<proteinExistence type="predicted"/>
<evidence type="ECO:0000313" key="4">
    <source>
        <dbReference type="Proteomes" id="UP000287361"/>
    </source>
</evidence>
<dbReference type="PANTHER" id="PTHR37841">
    <property type="entry name" value="GLR2918 PROTEIN"/>
    <property type="match status" value="1"/>
</dbReference>
<reference evidence="3 4" key="1">
    <citation type="submission" date="2018-10" db="EMBL/GenBank/DDBJ databases">
        <title>Draft Genome Sequence of Anaerotignum sp. KCTC 15736.</title>
        <authorList>
            <person name="Choi S.H."/>
            <person name="Kim J.S."/>
            <person name="Kang S.W."/>
            <person name="Lee J.S."/>
            <person name="Park S.H."/>
        </authorList>
    </citation>
    <scope>NUCLEOTIDE SEQUENCE [LARGE SCALE GENOMIC DNA]</scope>
    <source>
        <strain evidence="3 4">KCTC 15736</strain>
    </source>
</reference>
<dbReference type="Gene3D" id="3.30.457.10">
    <property type="entry name" value="Copper amine oxidase-like, N-terminal domain"/>
    <property type="match status" value="1"/>
</dbReference>
<dbReference type="Pfam" id="PF14903">
    <property type="entry name" value="WG_beta_rep"/>
    <property type="match status" value="4"/>
</dbReference>
<keyword evidence="1" id="KW-0732">Signal</keyword>
<feature type="chain" id="PRO_5019244885" description="Copper amine oxidase-like N-terminal domain-containing protein" evidence="1">
    <location>
        <begin position="23"/>
        <end position="530"/>
    </location>
</feature>
<keyword evidence="4" id="KW-1185">Reference proteome</keyword>